<gene>
    <name evidence="1" type="ORF">BGE01nite_52660</name>
</gene>
<dbReference type="RefSeq" id="WP_146855414.1">
    <property type="nucleotide sequence ID" value="NZ_BKAG01000065.1"/>
</dbReference>
<dbReference type="EMBL" id="BKAG01000065">
    <property type="protein sequence ID" value="GEP45975.1"/>
    <property type="molecule type" value="Genomic_DNA"/>
</dbReference>
<keyword evidence="2" id="KW-1185">Reference proteome</keyword>
<comment type="caution">
    <text evidence="1">The sequence shown here is derived from an EMBL/GenBank/DDBJ whole genome shotgun (WGS) entry which is preliminary data.</text>
</comment>
<accession>A0A512MGW6</accession>
<evidence type="ECO:0000313" key="1">
    <source>
        <dbReference type="EMBL" id="GEP45975.1"/>
    </source>
</evidence>
<name>A0A512MGW6_9BACT</name>
<evidence type="ECO:0000313" key="2">
    <source>
        <dbReference type="Proteomes" id="UP000321577"/>
    </source>
</evidence>
<sequence length="236" mass="26435">MLYFLTFLAGFIVGLATWLIWLGLRFAADLKAARESVAHYHDGTDHPMDVAANRAVEDSKNRLRWQKRLNPEWLPPLVEEVPKLVREIAKIYHPEHPDPMLAPGLGQFSRAVHLAALDIADFLQTRSIGRLVDVSASTALKTWEMTHKIATHETMQSVGKWYKRLLPVWQVLKFKSPVTWAGVAVSNIAARTLQPAVIDIIAKRTIDLYGGGIPRKPPTTMNATTGSREITIQDIS</sequence>
<organism evidence="1 2">
    <name type="scientific">Brevifollis gellanilyticus</name>
    <dbReference type="NCBI Taxonomy" id="748831"/>
    <lineage>
        <taxon>Bacteria</taxon>
        <taxon>Pseudomonadati</taxon>
        <taxon>Verrucomicrobiota</taxon>
        <taxon>Verrucomicrobiia</taxon>
        <taxon>Verrucomicrobiales</taxon>
        <taxon>Verrucomicrobiaceae</taxon>
    </lineage>
</organism>
<dbReference type="OrthoDB" id="187102at2"/>
<protein>
    <submittedName>
        <fullName evidence="1">Uncharacterized protein</fullName>
    </submittedName>
</protein>
<dbReference type="AlphaFoldDB" id="A0A512MGW6"/>
<dbReference type="Proteomes" id="UP000321577">
    <property type="component" value="Unassembled WGS sequence"/>
</dbReference>
<reference evidence="1 2" key="1">
    <citation type="submission" date="2019-07" db="EMBL/GenBank/DDBJ databases">
        <title>Whole genome shotgun sequence of Brevifollis gellanilyticus NBRC 108608.</title>
        <authorList>
            <person name="Hosoyama A."/>
            <person name="Uohara A."/>
            <person name="Ohji S."/>
            <person name="Ichikawa N."/>
        </authorList>
    </citation>
    <scope>NUCLEOTIDE SEQUENCE [LARGE SCALE GENOMIC DNA]</scope>
    <source>
        <strain evidence="1 2">NBRC 108608</strain>
    </source>
</reference>
<proteinExistence type="predicted"/>